<evidence type="ECO:0000313" key="4">
    <source>
        <dbReference type="EMBL" id="AOP03536.1"/>
    </source>
</evidence>
<evidence type="ECO:0000259" key="3">
    <source>
        <dbReference type="Pfam" id="PF02397"/>
    </source>
</evidence>
<dbReference type="PANTHER" id="PTHR30576">
    <property type="entry name" value="COLANIC BIOSYNTHESIS UDP-GLUCOSE LIPID CARRIER TRANSFERASE"/>
    <property type="match status" value="1"/>
</dbReference>
<dbReference type="EMBL" id="KT163363">
    <property type="protein sequence ID" value="AOP03536.1"/>
    <property type="molecule type" value="Genomic_DNA"/>
</dbReference>
<keyword evidence="2" id="KW-0472">Membrane</keyword>
<accession>A0A1C9IGQ5</accession>
<keyword evidence="4" id="KW-0808">Transferase</keyword>
<proteinExistence type="inferred from homology"/>
<dbReference type="GO" id="GO:0016780">
    <property type="term" value="F:phosphotransferase activity, for other substituted phosphate groups"/>
    <property type="evidence" value="ECO:0007669"/>
    <property type="project" value="TreeGrafter"/>
</dbReference>
<dbReference type="InterPro" id="IPR003362">
    <property type="entry name" value="Bact_transf"/>
</dbReference>
<dbReference type="AlphaFoldDB" id="A0A1C9IGQ5"/>
<evidence type="ECO:0000256" key="1">
    <source>
        <dbReference type="ARBA" id="ARBA00006464"/>
    </source>
</evidence>
<keyword evidence="2" id="KW-1133">Transmembrane helix</keyword>
<sequence>MNKGLYEKYFKRLLDIILSVIAIVLLLPIILLVSLLVYFKLGSPILFKQERPGKNERIFKMYKFRTMTYEKDENGQLLPDSVRLTAFGKWLRSTSLDELPELFNILKGDMSIVGPRPQLVRDMVFMTDEQRRRHDVRPGLTGLAQVNGRNNITWEQKFEYDWWYIDHGITLRNDIQIIFQTIGKVLKRSDTVREGTVSDMDFGDWLMQEGKVSQEEYVSKQSEAKVLLRM</sequence>
<feature type="transmembrane region" description="Helical" evidence="2">
    <location>
        <begin position="16"/>
        <end position="39"/>
    </location>
</feature>
<gene>
    <name evidence="4" type="primary">cpsI</name>
    <name evidence="4" type="ORF">YS108-orf8</name>
</gene>
<dbReference type="PANTHER" id="PTHR30576:SF8">
    <property type="entry name" value="UNDECAPRENYL-PHOSPHATE GALACTOSE PHOSPHOTRANSFERASE"/>
    <property type="match status" value="1"/>
</dbReference>
<dbReference type="Pfam" id="PF02397">
    <property type="entry name" value="Bac_transf"/>
    <property type="match status" value="1"/>
</dbReference>
<reference evidence="4" key="1">
    <citation type="journal article" date="2016" name="Appl. Environ. Microbiol.">
        <title>Novel capsular polysaccharide Loci and new diagnostic tools for high-throughput capsular gene typing in Streptococcus suis.</title>
        <authorList>
            <person name="Zheng H."/>
            <person name="Bai X."/>
            <person name="Xu J."/>
        </authorList>
    </citation>
    <scope>NUCLEOTIDE SEQUENCE</scope>
    <source>
        <strain evidence="4">YS108</strain>
    </source>
</reference>
<name>A0A1C9IGQ5_STRSU</name>
<evidence type="ECO:0000256" key="2">
    <source>
        <dbReference type="SAM" id="Phobius"/>
    </source>
</evidence>
<keyword evidence="2" id="KW-0812">Transmembrane</keyword>
<protein>
    <submittedName>
        <fullName evidence="4">Initial sugar transferase</fullName>
    </submittedName>
</protein>
<comment type="similarity">
    <text evidence="1">Belongs to the bacterial sugar transferase family.</text>
</comment>
<feature type="domain" description="Bacterial sugar transferase" evidence="3">
    <location>
        <begin position="11"/>
        <end position="187"/>
    </location>
</feature>
<organism evidence="4">
    <name type="scientific">Streptococcus suis</name>
    <dbReference type="NCBI Taxonomy" id="1307"/>
    <lineage>
        <taxon>Bacteria</taxon>
        <taxon>Bacillati</taxon>
        <taxon>Bacillota</taxon>
        <taxon>Bacilli</taxon>
        <taxon>Lactobacillales</taxon>
        <taxon>Streptococcaceae</taxon>
        <taxon>Streptococcus</taxon>
    </lineage>
</organism>